<organism evidence="1 2">
    <name type="scientific">Corynebacterium deserti GIMN1.010</name>
    <dbReference type="NCBI Taxonomy" id="931089"/>
    <lineage>
        <taxon>Bacteria</taxon>
        <taxon>Bacillati</taxon>
        <taxon>Actinomycetota</taxon>
        <taxon>Actinomycetes</taxon>
        <taxon>Mycobacteriales</taxon>
        <taxon>Corynebacteriaceae</taxon>
        <taxon>Corynebacterium</taxon>
    </lineage>
</organism>
<sequence>MKRFLAGVVGVSTIATLAACGSDVVEMTDSTWLVTNIYTSPDEPHAISDLVVNQPSLDFGNSSLSGFTGCVPFTGRAEFLRDGEPSTVADANYVTLSSLDFNTIDDDCIGQERLVHDRMVELLPGSFEISRSSDSEILLTLDVDELDRPSMRLLSWIAPSAER</sequence>
<dbReference type="EMBL" id="CP009220">
    <property type="protein sequence ID" value="ALC06740.1"/>
    <property type="molecule type" value="Genomic_DNA"/>
</dbReference>
<accession>A0A0M4CHQ5</accession>
<proteinExistence type="predicted"/>
<dbReference type="Proteomes" id="UP000068067">
    <property type="component" value="Chromosome"/>
</dbReference>
<dbReference type="STRING" id="931089.CDES_11940"/>
<protein>
    <recommendedName>
        <fullName evidence="3">DUF306 domain-containing protein</fullName>
    </recommendedName>
</protein>
<name>A0A0M4CHQ5_9CORY</name>
<evidence type="ECO:0000313" key="1">
    <source>
        <dbReference type="EMBL" id="ALC06740.1"/>
    </source>
</evidence>
<dbReference type="OrthoDB" id="4412202at2"/>
<evidence type="ECO:0000313" key="2">
    <source>
        <dbReference type="Proteomes" id="UP000068067"/>
    </source>
</evidence>
<dbReference type="RefSeq" id="WP_053545643.1">
    <property type="nucleotide sequence ID" value="NZ_CP009220.1"/>
</dbReference>
<dbReference type="KEGG" id="cdx:CDES_11940"/>
<dbReference type="PROSITE" id="PS51257">
    <property type="entry name" value="PROKAR_LIPOPROTEIN"/>
    <property type="match status" value="1"/>
</dbReference>
<keyword evidence="2" id="KW-1185">Reference proteome</keyword>
<gene>
    <name evidence="1" type="ORF">CDES_11940</name>
</gene>
<reference evidence="1 2" key="1">
    <citation type="submission" date="2014-08" db="EMBL/GenBank/DDBJ databases">
        <title>Complete genome sequence of Corynebacterium deserti GIMN1.010 (=DSM 45689), isolated from desert sand in western China.</title>
        <authorList>
            <person name="Ruckert C."/>
            <person name="Albersmeier A."/>
            <person name="Kalinowski J."/>
        </authorList>
    </citation>
    <scope>NUCLEOTIDE SEQUENCE [LARGE SCALE GENOMIC DNA]</scope>
    <source>
        <strain evidence="1 2">GIMN1.010</strain>
    </source>
</reference>
<dbReference type="PATRIC" id="fig|931089.4.peg.2407"/>
<evidence type="ECO:0008006" key="3">
    <source>
        <dbReference type="Google" id="ProtNLM"/>
    </source>
</evidence>
<dbReference type="AlphaFoldDB" id="A0A0M4CHQ5"/>